<accession>A0A9D4W102</accession>
<evidence type="ECO:0000313" key="2">
    <source>
        <dbReference type="Proteomes" id="UP001058974"/>
    </source>
</evidence>
<dbReference type="Proteomes" id="UP001058974">
    <property type="component" value="Chromosome 7"/>
</dbReference>
<proteinExistence type="predicted"/>
<comment type="caution">
    <text evidence="1">The sequence shown here is derived from an EMBL/GenBank/DDBJ whole genome shotgun (WGS) entry which is preliminary data.</text>
</comment>
<dbReference type="AlphaFoldDB" id="A0A9D4W102"/>
<protein>
    <submittedName>
        <fullName evidence="1">Uncharacterized protein</fullName>
    </submittedName>
</protein>
<dbReference type="Gramene" id="Psat07G0712000-T1">
    <property type="protein sequence ID" value="KAI5392599.1"/>
    <property type="gene ID" value="KIW84_077120"/>
</dbReference>
<dbReference type="EMBL" id="JAMSHJ010000007">
    <property type="protein sequence ID" value="KAI5392599.1"/>
    <property type="molecule type" value="Genomic_DNA"/>
</dbReference>
<evidence type="ECO:0000313" key="1">
    <source>
        <dbReference type="EMBL" id="KAI5392599.1"/>
    </source>
</evidence>
<keyword evidence="2" id="KW-1185">Reference proteome</keyword>
<gene>
    <name evidence="1" type="ORF">KIW84_077120</name>
</gene>
<sequence length="76" mass="8713">MYNALSDVILVVLKLWEIEFLSSVENAKNSFPSSKKRRLNGSSAETLLFTMRTTLIILLRKLSREAMMRNGFEDTS</sequence>
<reference evidence="1 2" key="1">
    <citation type="journal article" date="2022" name="Nat. Genet.">
        <title>Improved pea reference genome and pan-genome highlight genomic features and evolutionary characteristics.</title>
        <authorList>
            <person name="Yang T."/>
            <person name="Liu R."/>
            <person name="Luo Y."/>
            <person name="Hu S."/>
            <person name="Wang D."/>
            <person name="Wang C."/>
            <person name="Pandey M.K."/>
            <person name="Ge S."/>
            <person name="Xu Q."/>
            <person name="Li N."/>
            <person name="Li G."/>
            <person name="Huang Y."/>
            <person name="Saxena R.K."/>
            <person name="Ji Y."/>
            <person name="Li M."/>
            <person name="Yan X."/>
            <person name="He Y."/>
            <person name="Liu Y."/>
            <person name="Wang X."/>
            <person name="Xiang C."/>
            <person name="Varshney R.K."/>
            <person name="Ding H."/>
            <person name="Gao S."/>
            <person name="Zong X."/>
        </authorList>
    </citation>
    <scope>NUCLEOTIDE SEQUENCE [LARGE SCALE GENOMIC DNA]</scope>
    <source>
        <strain evidence="1 2">cv. Zhongwan 6</strain>
    </source>
</reference>
<organism evidence="1 2">
    <name type="scientific">Pisum sativum</name>
    <name type="common">Garden pea</name>
    <name type="synonym">Lathyrus oleraceus</name>
    <dbReference type="NCBI Taxonomy" id="3888"/>
    <lineage>
        <taxon>Eukaryota</taxon>
        <taxon>Viridiplantae</taxon>
        <taxon>Streptophyta</taxon>
        <taxon>Embryophyta</taxon>
        <taxon>Tracheophyta</taxon>
        <taxon>Spermatophyta</taxon>
        <taxon>Magnoliopsida</taxon>
        <taxon>eudicotyledons</taxon>
        <taxon>Gunneridae</taxon>
        <taxon>Pentapetalae</taxon>
        <taxon>rosids</taxon>
        <taxon>fabids</taxon>
        <taxon>Fabales</taxon>
        <taxon>Fabaceae</taxon>
        <taxon>Papilionoideae</taxon>
        <taxon>50 kb inversion clade</taxon>
        <taxon>NPAAA clade</taxon>
        <taxon>Hologalegina</taxon>
        <taxon>IRL clade</taxon>
        <taxon>Fabeae</taxon>
        <taxon>Lathyrus</taxon>
    </lineage>
</organism>
<name>A0A9D4W102_PEA</name>